<dbReference type="InterPro" id="IPR003594">
    <property type="entry name" value="HATPase_dom"/>
</dbReference>
<feature type="domain" description="HAMP" evidence="7">
    <location>
        <begin position="292"/>
        <end position="344"/>
    </location>
</feature>
<evidence type="ECO:0000256" key="5">
    <source>
        <dbReference type="SAM" id="Coils"/>
    </source>
</evidence>
<keyword evidence="6" id="KW-0472">Membrane</keyword>
<reference evidence="8 9" key="1">
    <citation type="submission" date="2021-10" db="EMBL/GenBank/DDBJ databases">
        <title>Anaerobic single-cell dispensing facilitates the cultivation of human gut bacteria.</title>
        <authorList>
            <person name="Afrizal A."/>
        </authorList>
    </citation>
    <scope>NUCLEOTIDE SEQUENCE [LARGE SCALE GENOMIC DNA]</scope>
    <source>
        <strain evidence="8 9">CLA-AA-H224</strain>
    </source>
</reference>
<dbReference type="Proteomes" id="UP001198200">
    <property type="component" value="Unassembled WGS sequence"/>
</dbReference>
<dbReference type="InterPro" id="IPR036890">
    <property type="entry name" value="HATPase_C_sf"/>
</dbReference>
<comment type="caution">
    <text evidence="8">The sequence shown here is derived from an EMBL/GenBank/DDBJ whole genome shotgun (WGS) entry which is preliminary data.</text>
</comment>
<keyword evidence="9" id="KW-1185">Reference proteome</keyword>
<proteinExistence type="predicted"/>
<keyword evidence="2" id="KW-0597">Phosphoprotein</keyword>
<evidence type="ECO:0000256" key="2">
    <source>
        <dbReference type="ARBA" id="ARBA00022553"/>
    </source>
</evidence>
<evidence type="ECO:0000256" key="4">
    <source>
        <dbReference type="ARBA" id="ARBA00022777"/>
    </source>
</evidence>
<evidence type="ECO:0000256" key="3">
    <source>
        <dbReference type="ARBA" id="ARBA00022679"/>
    </source>
</evidence>
<feature type="transmembrane region" description="Helical" evidence="6">
    <location>
        <begin position="7"/>
        <end position="28"/>
    </location>
</feature>
<evidence type="ECO:0000259" key="7">
    <source>
        <dbReference type="PROSITE" id="PS50885"/>
    </source>
</evidence>
<dbReference type="Gene3D" id="3.30.565.10">
    <property type="entry name" value="Histidine kinase-like ATPase, C-terminal domain"/>
    <property type="match status" value="1"/>
</dbReference>
<keyword evidence="6" id="KW-0812">Transmembrane</keyword>
<dbReference type="InterPro" id="IPR003660">
    <property type="entry name" value="HAMP_dom"/>
</dbReference>
<dbReference type="GO" id="GO:0016020">
    <property type="term" value="C:membrane"/>
    <property type="evidence" value="ECO:0007669"/>
    <property type="project" value="UniProtKB-SubCell"/>
</dbReference>
<keyword evidence="6" id="KW-1133">Transmembrane helix</keyword>
<dbReference type="SUPFAM" id="SSF55874">
    <property type="entry name" value="ATPase domain of HSP90 chaperone/DNA topoisomerase II/histidine kinase"/>
    <property type="match status" value="1"/>
</dbReference>
<name>A0AAE3E2R9_9FIRM</name>
<dbReference type="PROSITE" id="PS50885">
    <property type="entry name" value="HAMP"/>
    <property type="match status" value="1"/>
</dbReference>
<dbReference type="EMBL" id="JAJEQN010000002">
    <property type="protein sequence ID" value="MCC2220292.1"/>
    <property type="molecule type" value="Genomic_DNA"/>
</dbReference>
<protein>
    <submittedName>
        <fullName evidence="8">Histidine kinase</fullName>
    </submittedName>
</protein>
<feature type="transmembrane region" description="Helical" evidence="6">
    <location>
        <begin position="268"/>
        <end position="290"/>
    </location>
</feature>
<dbReference type="InterPro" id="IPR050640">
    <property type="entry name" value="Bact_2-comp_sensor_kinase"/>
</dbReference>
<feature type="coiled-coil region" evidence="5">
    <location>
        <begin position="42"/>
        <end position="69"/>
    </location>
</feature>
<accession>A0AAE3E2R9</accession>
<evidence type="ECO:0000313" key="8">
    <source>
        <dbReference type="EMBL" id="MCC2220292.1"/>
    </source>
</evidence>
<evidence type="ECO:0000313" key="9">
    <source>
        <dbReference type="Proteomes" id="UP001198200"/>
    </source>
</evidence>
<keyword evidence="5" id="KW-0175">Coiled coil</keyword>
<dbReference type="GO" id="GO:0000155">
    <property type="term" value="F:phosphorelay sensor kinase activity"/>
    <property type="evidence" value="ECO:0007669"/>
    <property type="project" value="InterPro"/>
</dbReference>
<dbReference type="PANTHER" id="PTHR34220:SF7">
    <property type="entry name" value="SENSOR HISTIDINE KINASE YPDA"/>
    <property type="match status" value="1"/>
</dbReference>
<dbReference type="Pfam" id="PF06580">
    <property type="entry name" value="His_kinase"/>
    <property type="match status" value="1"/>
</dbReference>
<keyword evidence="3" id="KW-0808">Transferase</keyword>
<evidence type="ECO:0000256" key="1">
    <source>
        <dbReference type="ARBA" id="ARBA00004370"/>
    </source>
</evidence>
<dbReference type="Gene3D" id="6.10.340.10">
    <property type="match status" value="1"/>
</dbReference>
<keyword evidence="4 8" id="KW-0418">Kinase</keyword>
<comment type="subcellular location">
    <subcellularLocation>
        <location evidence="1">Membrane</location>
    </subcellularLocation>
</comment>
<dbReference type="AlphaFoldDB" id="A0AAE3E2R9"/>
<organism evidence="8 9">
    <name type="scientific">Anthropogastromicrobium aceti</name>
    <dbReference type="NCBI Taxonomy" id="2981768"/>
    <lineage>
        <taxon>Bacteria</taxon>
        <taxon>Bacillati</taxon>
        <taxon>Bacillota</taxon>
        <taxon>Clostridia</taxon>
        <taxon>Lachnospirales</taxon>
        <taxon>Lachnospiraceae</taxon>
        <taxon>Anthropogastromicrobium</taxon>
    </lineage>
</organism>
<dbReference type="InterPro" id="IPR010559">
    <property type="entry name" value="Sig_transdc_His_kin_internal"/>
</dbReference>
<evidence type="ECO:0000256" key="6">
    <source>
        <dbReference type="SAM" id="Phobius"/>
    </source>
</evidence>
<dbReference type="Pfam" id="PF02518">
    <property type="entry name" value="HATPase_c"/>
    <property type="match status" value="1"/>
</dbReference>
<dbReference type="SMART" id="SM00304">
    <property type="entry name" value="HAMP"/>
    <property type="match status" value="1"/>
</dbReference>
<sequence>MKRINSIYRIFVFFLAIIVGSFLILYWYSTVNLKTSLRRVAKIQMEYSYDQLEQKIKEIELEASSILTREETKLLQVAIVDNEDIYSYVMKVKTMQEIFQEKQKTNSGMAEFDLYWPEEQRIVSSTTITSIKGKKILDQLQDNQWIISENEVYFCRQYVTKWDDDDDEPYLIIRMERDWLYRIKNMASGFSGGGTLCLFGDEESLFPVDSEGMQIQNKMKELTVEPGMQEIHVKRGHYQIVTSGIARNGISLVTYYPLSKMLLPVNNMTYITGGLLSVALLLGALYLGMYDRNILLQLNMLTYKLKRVEDGDLTTQITELPNNEFYYVFDQFNHMIVRMNELFEETLKEQELRMQAELEQLQLQINPHFLYNSLSYIVTVAEQPDAVRSMAVHLSRYYRYCTQKKMITTIKEEVSYAKSYLEIMSMRKRIRYSIDMPRDIGELPIIPLILEPLIENAIEHGLEGCESAKQIEIVIGWTSDHAVSFCVSDDGEGMTKEQVAALRKRISRKERKEEESVGLWNVNQRLINYYSKSAKLGFKRSRWGGLTVYFTMKPQKKTER</sequence>
<gene>
    <name evidence="8" type="ORF">LKD48_01345</name>
</gene>
<dbReference type="PANTHER" id="PTHR34220">
    <property type="entry name" value="SENSOR HISTIDINE KINASE YPDA"/>
    <property type="match status" value="1"/>
</dbReference>
<dbReference type="RefSeq" id="WP_308730935.1">
    <property type="nucleotide sequence ID" value="NZ_JAJEQN010000002.1"/>
</dbReference>